<dbReference type="KEGG" id="ccac:CcaHIS019_0506780"/>
<keyword evidence="2" id="KW-0472">Membrane</keyword>
<feature type="compositionally biased region" description="Polar residues" evidence="1">
    <location>
        <begin position="830"/>
        <end position="840"/>
    </location>
</feature>
<dbReference type="Pfam" id="PF23317">
    <property type="entry name" value="YVC1_C"/>
    <property type="match status" value="1"/>
</dbReference>
<dbReference type="GeneID" id="85496920"/>
<dbReference type="PANTHER" id="PTHR35859:SF1">
    <property type="entry name" value="NONSELECTIVE CATION CHANNEL PROTEIN"/>
    <property type="match status" value="1"/>
</dbReference>
<protein>
    <recommendedName>
        <fullName evidence="7">Polycystin cation channel PKD1/PKD2 domain-containing protein</fullName>
    </recommendedName>
</protein>
<dbReference type="RefSeq" id="XP_060458315.1">
    <property type="nucleotide sequence ID" value="XM_060601863.1"/>
</dbReference>
<feature type="transmembrane region" description="Helical" evidence="2">
    <location>
        <begin position="228"/>
        <end position="246"/>
    </location>
</feature>
<feature type="compositionally biased region" description="Polar residues" evidence="1">
    <location>
        <begin position="1000"/>
        <end position="1009"/>
    </location>
</feature>
<gene>
    <name evidence="5" type="ORF">CcaverHIS019_0506780</name>
</gene>
<feature type="region of interest" description="Disordered" evidence="1">
    <location>
        <begin position="1064"/>
        <end position="1084"/>
    </location>
</feature>
<dbReference type="InterPro" id="IPR056337">
    <property type="entry name" value="LHD_YVC1"/>
</dbReference>
<feature type="compositionally biased region" description="Low complexity" evidence="1">
    <location>
        <begin position="714"/>
        <end position="750"/>
    </location>
</feature>
<feature type="transmembrane region" description="Helical" evidence="2">
    <location>
        <begin position="412"/>
        <end position="437"/>
    </location>
</feature>
<feature type="compositionally biased region" description="Basic and acidic residues" evidence="1">
    <location>
        <begin position="779"/>
        <end position="789"/>
    </location>
</feature>
<organism evidence="5 6">
    <name type="scientific">Cutaneotrichosporon cavernicola</name>
    <dbReference type="NCBI Taxonomy" id="279322"/>
    <lineage>
        <taxon>Eukaryota</taxon>
        <taxon>Fungi</taxon>
        <taxon>Dikarya</taxon>
        <taxon>Basidiomycota</taxon>
        <taxon>Agaricomycotina</taxon>
        <taxon>Tremellomycetes</taxon>
        <taxon>Trichosporonales</taxon>
        <taxon>Trichosporonaceae</taxon>
        <taxon>Cutaneotrichosporon</taxon>
    </lineage>
</organism>
<dbReference type="InterPro" id="IPR052971">
    <property type="entry name" value="TRP_calcium_channel"/>
</dbReference>
<feature type="transmembrane region" description="Helical" evidence="2">
    <location>
        <begin position="282"/>
        <end position="304"/>
    </location>
</feature>
<feature type="compositionally biased region" description="Basic and acidic residues" evidence="1">
    <location>
        <begin position="859"/>
        <end position="868"/>
    </location>
</feature>
<evidence type="ECO:0008006" key="7">
    <source>
        <dbReference type="Google" id="ProtNLM"/>
    </source>
</evidence>
<dbReference type="InterPro" id="IPR056336">
    <property type="entry name" value="YVC1_C"/>
</dbReference>
<feature type="transmembrane region" description="Helical" evidence="2">
    <location>
        <begin position="357"/>
        <end position="376"/>
    </location>
</feature>
<feature type="transmembrane region" description="Helical" evidence="2">
    <location>
        <begin position="382"/>
        <end position="400"/>
    </location>
</feature>
<evidence type="ECO:0000313" key="5">
    <source>
        <dbReference type="EMBL" id="BEI93050.1"/>
    </source>
</evidence>
<evidence type="ECO:0000313" key="6">
    <source>
        <dbReference type="Proteomes" id="UP001233271"/>
    </source>
</evidence>
<name>A0AA48L6Y1_9TREE</name>
<feature type="compositionally biased region" description="Low complexity" evidence="1">
    <location>
        <begin position="923"/>
        <end position="934"/>
    </location>
</feature>
<reference evidence="5" key="1">
    <citation type="journal article" date="2023" name="BMC Genomics">
        <title>Chromosome-level genome assemblies of Cutaneotrichosporon spp. (Trichosporonales, Basidiomycota) reveal imbalanced evolution between nucleotide sequences and chromosome synteny.</title>
        <authorList>
            <person name="Kobayashi Y."/>
            <person name="Kayamori A."/>
            <person name="Aoki K."/>
            <person name="Shiwa Y."/>
            <person name="Matsutani M."/>
            <person name="Fujita N."/>
            <person name="Sugita T."/>
            <person name="Iwasaki W."/>
            <person name="Tanaka N."/>
            <person name="Takashima M."/>
        </authorList>
    </citation>
    <scope>NUCLEOTIDE SEQUENCE</scope>
    <source>
        <strain evidence="5">HIS019</strain>
    </source>
</reference>
<dbReference type="PANTHER" id="PTHR35859">
    <property type="entry name" value="NONSELECTIVE CATION CHANNEL PROTEIN"/>
    <property type="match status" value="1"/>
</dbReference>
<evidence type="ECO:0000256" key="2">
    <source>
        <dbReference type="SAM" id="Phobius"/>
    </source>
</evidence>
<dbReference type="Pfam" id="PF23190">
    <property type="entry name" value="LHD_TRPY1"/>
    <property type="match status" value="1"/>
</dbReference>
<feature type="transmembrane region" description="Helical" evidence="2">
    <location>
        <begin position="474"/>
        <end position="492"/>
    </location>
</feature>
<keyword evidence="2" id="KW-0812">Transmembrane</keyword>
<proteinExistence type="predicted"/>
<feature type="compositionally biased region" description="Basic and acidic residues" evidence="1">
    <location>
        <begin position="1017"/>
        <end position="1030"/>
    </location>
</feature>
<dbReference type="Proteomes" id="UP001233271">
    <property type="component" value="Chromosome 5"/>
</dbReference>
<evidence type="ECO:0000256" key="1">
    <source>
        <dbReference type="SAM" id="MobiDB-lite"/>
    </source>
</evidence>
<sequence length="1084" mass="119048">MSRGQDEEIGDEFCAAVSVYPLIHEIRVDIVAHIDTPLTYDQLVAPDSTYTIIRPLCEKYLALRNPSVVFCLLLNKVQFMTDSNQITIATLSIARAKLCEILAVRVLRGWSERSLALATVLLTPWPLFRGAPEDVIRGAKEDGDEEVLDDTGTALEMAIISQSKAFIRSPSCQKVIEGIWSGKIVYTSLNTHALIQDNYKKRPIQIYNPHKAPFLDHYRLKVPKYRAILEYANFVILFVLYCLTIERLDPGYMNVYERVFIVYALAFSLDKLATIREHGLKVFASSMVNGFDLGFVFIFMIYLGARVLGTVWHNQNALEFGTDLLAIGAVLMFPRLVFMTLANNLMVLSIRSMLTEFFFLMSVGIFCFLGFVYALRTLNQSVGLNLICWWLLEVFFGLDATGFEQAHMFHPYLGPILMATYGFLSNTLLTVVCVAVLGNTFSAINADASAESMFRKAVATIEGVKADMVFSYQLPFNLLALAVLYPLSFILSPRWFHKVNVFMIRLTNLPVLLAIAFYDRQKFNHHPSWWEQLRDFTDRYLGRLTIATEGLVGARMDISAVFELEREYGDVYKSWELDDDVFDDDEDGDECDEEETVALDAGLVAGNGGTIALSPLEDTFPSIAGLPVHHQRHPSQSASHIPNIPRHERRRSFGGPQLSQSMSTAPLPRVRRNSGVLNGPSPLARIYTRDDGPVRRSTMAVGSLPVTSTLANFSSSPRRSRASASNETKDSSASNASGLSRSLSTSSPNSNDGRPWKTSFQRPGVAPIAEVATPVPTPKRSDSPPRPELGRGGARVPFAESSDDDEGKRKSRTTQIKFGDLPSANELRRTSMQSPPSNQHAELAEPEAKPATLTPRSPRSPEARRGATVDDELVSPRSTSPMTETSKSSTPAAKTPSTKSAAAAGASTTSSPAPDATAEEAKSSASGSKTAPVPATAPAPPSPTSSLALIPFPKKVVRPPGPGTARGGSTSQSSPAVPRASGTAASRVLPQPSPHLKAQAPSSNKQPKTASELLESMESHMTSHNEHRMDTRSVEAQLAAVEARQQRIEDLLERLLHCTESERGMDITPRRRGNQNHDTFDDEI</sequence>
<feature type="domain" description="Calcium channel YVC1-like C-terminal transmembrane" evidence="4">
    <location>
        <begin position="252"/>
        <end position="521"/>
    </location>
</feature>
<evidence type="ECO:0000259" key="3">
    <source>
        <dbReference type="Pfam" id="PF23190"/>
    </source>
</evidence>
<feature type="region of interest" description="Disordered" evidence="1">
    <location>
        <begin position="630"/>
        <end position="1030"/>
    </location>
</feature>
<keyword evidence="2" id="KW-1133">Transmembrane helix</keyword>
<feature type="domain" description="YVC1 N-terminal linker helical" evidence="3">
    <location>
        <begin position="20"/>
        <end position="201"/>
    </location>
</feature>
<feature type="compositionally biased region" description="Low complexity" evidence="1">
    <location>
        <begin position="883"/>
        <end position="916"/>
    </location>
</feature>
<accession>A0AA48L6Y1</accession>
<keyword evidence="6" id="KW-1185">Reference proteome</keyword>
<feature type="transmembrane region" description="Helical" evidence="2">
    <location>
        <begin position="324"/>
        <end position="345"/>
    </location>
</feature>
<dbReference type="EMBL" id="AP028216">
    <property type="protein sequence ID" value="BEI93050.1"/>
    <property type="molecule type" value="Genomic_DNA"/>
</dbReference>
<evidence type="ECO:0000259" key="4">
    <source>
        <dbReference type="Pfam" id="PF23317"/>
    </source>
</evidence>
<dbReference type="AlphaFoldDB" id="A0AA48L6Y1"/>